<sequence length="224" mass="25658">MAAPRFLDLPLEIRFEIYRLVFGHGKAVVEAKSEDDSGALMPQLARFENHSPRSSQLLRVNKTILLEARPVLYANTVFHVISHAFAGRLPIRITDGHPCAPHIQHLIWQLDCDLLRHFYAEDLQLDLDEVAHWSSLEIRCRAETWRNSYLGEWCDREAFVKGRAQILEYAQVFHHAMSRSGGRITFAEDRRQLGRGRIILRLNTGWVASVQQKSAEELLVIAGP</sequence>
<dbReference type="RefSeq" id="XP_018697487.1">
    <property type="nucleotide sequence ID" value="XM_018831608.1"/>
</dbReference>
<keyword evidence="2" id="KW-1185">Reference proteome</keyword>
<accession>A0A178ZWC7</accession>
<dbReference type="PANTHER" id="PTHR42085">
    <property type="entry name" value="F-BOX DOMAIN-CONTAINING PROTEIN"/>
    <property type="match status" value="1"/>
</dbReference>
<protein>
    <submittedName>
        <fullName evidence="1">Uncharacterized protein</fullName>
    </submittedName>
</protein>
<dbReference type="PANTHER" id="PTHR42085:SF1">
    <property type="entry name" value="F-BOX DOMAIN-CONTAINING PROTEIN"/>
    <property type="match status" value="1"/>
</dbReference>
<dbReference type="OrthoDB" id="62952at2759"/>
<dbReference type="InterPro" id="IPR038883">
    <property type="entry name" value="AN11006-like"/>
</dbReference>
<dbReference type="AlphaFoldDB" id="A0A178ZWC7"/>
<dbReference type="Proteomes" id="UP000078343">
    <property type="component" value="Unassembled WGS sequence"/>
</dbReference>
<name>A0A178ZWC7_9EURO</name>
<evidence type="ECO:0000313" key="2">
    <source>
        <dbReference type="Proteomes" id="UP000078343"/>
    </source>
</evidence>
<reference evidence="1 2" key="1">
    <citation type="submission" date="2016-04" db="EMBL/GenBank/DDBJ databases">
        <title>Draft genome of Fonsecaea erecta CBS 125763.</title>
        <authorList>
            <person name="Weiss V.A."/>
            <person name="Vicente V.A."/>
            <person name="Raittz R.T."/>
            <person name="Moreno L.F."/>
            <person name="De Souza E.M."/>
            <person name="Pedrosa F.O."/>
            <person name="Steffens M.B."/>
            <person name="Faoro H."/>
            <person name="Tadra-Sfeir M.Z."/>
            <person name="Najafzadeh M.J."/>
            <person name="Felipe M.S."/>
            <person name="Teixeira M."/>
            <person name="Sun J."/>
            <person name="Xi L."/>
            <person name="Gomes R."/>
            <person name="De Azevedo C.M."/>
            <person name="Salgado C.G."/>
            <person name="Da Silva M.B."/>
            <person name="Nascimento M.F."/>
            <person name="Queiroz-Telles F."/>
            <person name="Attili D.S."/>
            <person name="Gorbushina A."/>
        </authorList>
    </citation>
    <scope>NUCLEOTIDE SEQUENCE [LARGE SCALE GENOMIC DNA]</scope>
    <source>
        <strain evidence="1 2">CBS 125763</strain>
    </source>
</reference>
<gene>
    <name evidence="1" type="ORF">AYL99_00092</name>
</gene>
<evidence type="ECO:0000313" key="1">
    <source>
        <dbReference type="EMBL" id="OAP64120.1"/>
    </source>
</evidence>
<dbReference type="EMBL" id="LVYI01000001">
    <property type="protein sequence ID" value="OAP64120.1"/>
    <property type="molecule type" value="Genomic_DNA"/>
</dbReference>
<organism evidence="1 2">
    <name type="scientific">Fonsecaea erecta</name>
    <dbReference type="NCBI Taxonomy" id="1367422"/>
    <lineage>
        <taxon>Eukaryota</taxon>
        <taxon>Fungi</taxon>
        <taxon>Dikarya</taxon>
        <taxon>Ascomycota</taxon>
        <taxon>Pezizomycotina</taxon>
        <taxon>Eurotiomycetes</taxon>
        <taxon>Chaetothyriomycetidae</taxon>
        <taxon>Chaetothyriales</taxon>
        <taxon>Herpotrichiellaceae</taxon>
        <taxon>Fonsecaea</taxon>
    </lineage>
</organism>
<proteinExistence type="predicted"/>
<comment type="caution">
    <text evidence="1">The sequence shown here is derived from an EMBL/GenBank/DDBJ whole genome shotgun (WGS) entry which is preliminary data.</text>
</comment>
<dbReference type="GeneID" id="30004262"/>